<accession>A0AAV5RMA6</accession>
<dbReference type="GO" id="GO:0016592">
    <property type="term" value="C:mediator complex"/>
    <property type="evidence" value="ECO:0007669"/>
    <property type="project" value="InterPro"/>
</dbReference>
<protein>
    <recommendedName>
        <fullName evidence="3 8">Mediator of RNA polymerase II transcription subunit 4</fullName>
    </recommendedName>
    <alternativeName>
        <fullName evidence="7 8">Mediator complex subunit 4</fullName>
    </alternativeName>
</protein>
<dbReference type="GO" id="GO:0006357">
    <property type="term" value="P:regulation of transcription by RNA polymerase II"/>
    <property type="evidence" value="ECO:0007669"/>
    <property type="project" value="InterPro"/>
</dbReference>
<evidence type="ECO:0000256" key="1">
    <source>
        <dbReference type="ARBA" id="ARBA00004123"/>
    </source>
</evidence>
<sequence>MEQYINELESHIDELVRRISQLEKLDDLPAKFKSLDRRLVSEIQTLREYYNACKTIEELQKDSQELDGSIDTLLLKLAYSRRELMNLPSVEVIENKKVDSEDVLDYAARIARFTRQTPGPAGSAVLPWPGEDQLRKGMLATLAVQMGTEGTEPVDETTEIKSPEVEPISEPTGAPERRQRRPQPAKAKINLDFDSDNDD</sequence>
<evidence type="ECO:0000256" key="4">
    <source>
        <dbReference type="ARBA" id="ARBA00023015"/>
    </source>
</evidence>
<evidence type="ECO:0000256" key="3">
    <source>
        <dbReference type="ARBA" id="ARBA00020629"/>
    </source>
</evidence>
<comment type="function">
    <text evidence="8">Component of the Mediator complex, a coactivator involved in the regulated transcription of nearly all RNA polymerase II-dependent genes. Mediator functions as a bridge to convey information from gene-specific regulatory proteins to the basal RNA polymerase II transcription machinery. Mediator is recruited to promoters by direct interactions with regulatory proteins and serves as a scaffold for the assembly of a functional preinitiation complex with RNA polymerase II and the general transcription factors.</text>
</comment>
<reference evidence="10 11" key="1">
    <citation type="journal article" date="2023" name="Elife">
        <title>Identification of key yeast species and microbe-microbe interactions impacting larval growth of Drosophila in the wild.</title>
        <authorList>
            <person name="Mure A."/>
            <person name="Sugiura Y."/>
            <person name="Maeda R."/>
            <person name="Honda K."/>
            <person name="Sakurai N."/>
            <person name="Takahashi Y."/>
            <person name="Watada M."/>
            <person name="Katoh T."/>
            <person name="Gotoh A."/>
            <person name="Gotoh Y."/>
            <person name="Taniguchi I."/>
            <person name="Nakamura K."/>
            <person name="Hayashi T."/>
            <person name="Katayama T."/>
            <person name="Uemura T."/>
            <person name="Hattori Y."/>
        </authorList>
    </citation>
    <scope>NUCLEOTIDE SEQUENCE [LARGE SCALE GENOMIC DNA]</scope>
    <source>
        <strain evidence="10 11">SB-73</strain>
    </source>
</reference>
<dbReference type="GO" id="GO:0070847">
    <property type="term" value="C:core mediator complex"/>
    <property type="evidence" value="ECO:0007669"/>
    <property type="project" value="TreeGrafter"/>
</dbReference>
<dbReference type="InterPro" id="IPR019258">
    <property type="entry name" value="Mediator_Med4"/>
</dbReference>
<evidence type="ECO:0000256" key="6">
    <source>
        <dbReference type="ARBA" id="ARBA00023242"/>
    </source>
</evidence>
<comment type="subcellular location">
    <subcellularLocation>
        <location evidence="1 8">Nucleus</location>
    </subcellularLocation>
</comment>
<proteinExistence type="inferred from homology"/>
<comment type="caution">
    <text evidence="10">The sequence shown here is derived from an EMBL/GenBank/DDBJ whole genome shotgun (WGS) entry which is preliminary data.</text>
</comment>
<keyword evidence="4 8" id="KW-0805">Transcription regulation</keyword>
<evidence type="ECO:0000313" key="10">
    <source>
        <dbReference type="EMBL" id="GMM52666.1"/>
    </source>
</evidence>
<dbReference type="EMBL" id="BTGC01000008">
    <property type="protein sequence ID" value="GMM52666.1"/>
    <property type="molecule type" value="Genomic_DNA"/>
</dbReference>
<comment type="similarity">
    <text evidence="2 8">Belongs to the Mediator complex subunit 4 family.</text>
</comment>
<keyword evidence="11" id="KW-1185">Reference proteome</keyword>
<comment type="subunit">
    <text evidence="8">Component of the Mediator complex.</text>
</comment>
<evidence type="ECO:0000256" key="7">
    <source>
        <dbReference type="ARBA" id="ARBA00031257"/>
    </source>
</evidence>
<keyword evidence="5 8" id="KW-0804">Transcription</keyword>
<dbReference type="Proteomes" id="UP001362899">
    <property type="component" value="Unassembled WGS sequence"/>
</dbReference>
<dbReference type="AlphaFoldDB" id="A0AAV5RMA6"/>
<evidence type="ECO:0000256" key="8">
    <source>
        <dbReference type="RuleBase" id="RU364141"/>
    </source>
</evidence>
<name>A0AAV5RMA6_STABA</name>
<evidence type="ECO:0000256" key="9">
    <source>
        <dbReference type="SAM" id="MobiDB-lite"/>
    </source>
</evidence>
<organism evidence="10 11">
    <name type="scientific">Starmerella bacillaris</name>
    <name type="common">Yeast</name>
    <name type="synonym">Candida zemplinina</name>
    <dbReference type="NCBI Taxonomy" id="1247836"/>
    <lineage>
        <taxon>Eukaryota</taxon>
        <taxon>Fungi</taxon>
        <taxon>Dikarya</taxon>
        <taxon>Ascomycota</taxon>
        <taxon>Saccharomycotina</taxon>
        <taxon>Dipodascomycetes</taxon>
        <taxon>Dipodascales</taxon>
        <taxon>Trichomonascaceae</taxon>
        <taxon>Starmerella</taxon>
    </lineage>
</organism>
<dbReference type="GO" id="GO:0003712">
    <property type="term" value="F:transcription coregulator activity"/>
    <property type="evidence" value="ECO:0007669"/>
    <property type="project" value="InterPro"/>
</dbReference>
<keyword evidence="8" id="KW-0010">Activator</keyword>
<dbReference type="Pfam" id="PF10018">
    <property type="entry name" value="Med4"/>
    <property type="match status" value="1"/>
</dbReference>
<evidence type="ECO:0000313" key="11">
    <source>
        <dbReference type="Proteomes" id="UP001362899"/>
    </source>
</evidence>
<dbReference type="PANTHER" id="PTHR13208:SF2">
    <property type="entry name" value="MEDIATOR OF RNA POLYMERASE II TRANSCRIPTION SUBUNIT 4"/>
    <property type="match status" value="1"/>
</dbReference>
<dbReference type="PANTHER" id="PTHR13208">
    <property type="entry name" value="MEDIATOR OF RNA POLYMERASE II TRANSCRIPTION SUBUNIT 4"/>
    <property type="match status" value="1"/>
</dbReference>
<feature type="region of interest" description="Disordered" evidence="9">
    <location>
        <begin position="147"/>
        <end position="199"/>
    </location>
</feature>
<evidence type="ECO:0000256" key="2">
    <source>
        <dbReference type="ARBA" id="ARBA00009626"/>
    </source>
</evidence>
<keyword evidence="6 8" id="KW-0539">Nucleus</keyword>
<evidence type="ECO:0000256" key="5">
    <source>
        <dbReference type="ARBA" id="ARBA00023163"/>
    </source>
</evidence>
<gene>
    <name evidence="8" type="primary">MED4</name>
    <name evidence="10" type="ORF">DASB73_036290</name>
</gene>